<dbReference type="GO" id="GO:0003968">
    <property type="term" value="F:RNA-directed RNA polymerase activity"/>
    <property type="evidence" value="ECO:0007669"/>
    <property type="project" value="UniProtKB-KW"/>
</dbReference>
<dbReference type="Proteomes" id="UP001228105">
    <property type="component" value="Segment"/>
</dbReference>
<evidence type="ECO:0000313" key="9">
    <source>
        <dbReference type="Proteomes" id="UP001228105"/>
    </source>
</evidence>
<dbReference type="InterPro" id="IPR001795">
    <property type="entry name" value="RNA-dir_pol_luteovirus"/>
</dbReference>
<dbReference type="GO" id="GO:0006351">
    <property type="term" value="P:DNA-templated transcription"/>
    <property type="evidence" value="ECO:0007669"/>
    <property type="project" value="InterPro"/>
</dbReference>
<dbReference type="GO" id="GO:0003723">
    <property type="term" value="F:RNA binding"/>
    <property type="evidence" value="ECO:0007669"/>
    <property type="project" value="InterPro"/>
</dbReference>
<evidence type="ECO:0000256" key="2">
    <source>
        <dbReference type="ARBA" id="ARBA00022484"/>
    </source>
</evidence>
<evidence type="ECO:0000256" key="4">
    <source>
        <dbReference type="ARBA" id="ARBA00022695"/>
    </source>
</evidence>
<dbReference type="Pfam" id="PF02123">
    <property type="entry name" value="RdRP_4"/>
    <property type="match status" value="1"/>
</dbReference>
<dbReference type="InterPro" id="IPR043502">
    <property type="entry name" value="DNA/RNA_pol_sf"/>
</dbReference>
<accession>A0A482CL51</accession>
<keyword evidence="3 7" id="KW-0808">Transferase</keyword>
<keyword evidence="2 7" id="KW-0696">RNA-directed RNA polymerase</keyword>
<organism evidence="8 9">
    <name type="scientific">Solenopsis midden virus</name>
    <dbReference type="NCBI Taxonomy" id="2547302"/>
    <lineage>
        <taxon>Viruses</taxon>
        <taxon>Riboviria</taxon>
        <taxon>Orthornavirae</taxon>
        <taxon>Duplornaviricota</taxon>
        <taxon>Chrymotiviricetes</taxon>
        <taxon>Ghabrivirales</taxon>
        <taxon>Betatotivirineae</taxon>
        <taxon>Lebotiviridae</taxon>
        <taxon>Lebotivirus</taxon>
        <taxon>Lebotivirus hachi</taxon>
    </lineage>
</organism>
<dbReference type="EC" id="2.7.7.48" evidence="1 7"/>
<keyword evidence="5 7" id="KW-0547">Nucleotide-binding</keyword>
<keyword evidence="7" id="KW-0693">Viral RNA replication</keyword>
<name>A0A482CL51_9VIRU</name>
<evidence type="ECO:0000313" key="8">
    <source>
        <dbReference type="EMBL" id="QBL75907.1"/>
    </source>
</evidence>
<evidence type="ECO:0000256" key="6">
    <source>
        <dbReference type="ARBA" id="ARBA00048744"/>
    </source>
</evidence>
<dbReference type="GO" id="GO:0000166">
    <property type="term" value="F:nucleotide binding"/>
    <property type="evidence" value="ECO:0007669"/>
    <property type="project" value="UniProtKB-KW"/>
</dbReference>
<keyword evidence="4 7" id="KW-0548">Nucleotidyltransferase</keyword>
<evidence type="ECO:0000256" key="1">
    <source>
        <dbReference type="ARBA" id="ARBA00012494"/>
    </source>
</evidence>
<sequence length="755" mass="87717">MNDSLRRFRLYGHKKCSGCIMGEGIWEDNIHLLAYLAGDRVGDFIVRKANNLKTRFPGACWHGVQKICKLQTGLMKMGGTRIHPHWRYFTYWDMGYGYLGHTTKEDMYEQSKTWLGRKTHLGKIMEDKNYNYISMLKTEVRRLMDEEWDMPSDVPTVDEWVSSGVWMRGHAGTGKPGIVKLDGKEKKTRKMKGVEGANFSDEEIKEMLTIPVRETFYVMQKSESGKIRPVVKTGNRINRMMDYLSEVWEKGMYGSRISTLFAGRKGNEEVDMELVELTRDTSWYKVPLDQGNFDWKQSKESVLAILDEVWDYIIKKVPNINPEIVAIWKCLRECIFERGAFVKCEGAEKFEWLNGLPSGWRWTALLDTFLNVCSFRVIKRIVEGRINRRFAIRGFHAQGDDVIFAVTNVQEAQYIIDTYRKIGYEVHPMKTYISKTRSEFLRRSYENIGVTGYTARTLLSIRFRNPILELPINKGVRLYSRLTLWHLCYLRGCDANRCSQAYLSDARQMRIETSDAASYALTPSSVGGGGLDPNSSMAPLLREKSDGRWLRMEVDEYYKDVEPRLGKWSGRLLKHGIDLIGGRKYEFFRTLAASWGIRAPDIYGTVKIRFIEVPKITPIQPGSPFDVPELHDIWDLDVVPRLVKNLYQRQLVEQGKEETKIKEPWIGVLRDWRGRMSRAVFNSWILGDIKIPSPITDRVGMKYGFRIKQAAERWLRKALASKDIGLSRLEQYLLWIEGYIRKCYRSYYPDTLLGL</sequence>
<evidence type="ECO:0000256" key="5">
    <source>
        <dbReference type="ARBA" id="ARBA00022741"/>
    </source>
</evidence>
<evidence type="ECO:0000256" key="7">
    <source>
        <dbReference type="RuleBase" id="RU364050"/>
    </source>
</evidence>
<keyword evidence="9" id="KW-1185">Reference proteome</keyword>
<dbReference type="SUPFAM" id="SSF56672">
    <property type="entry name" value="DNA/RNA polymerases"/>
    <property type="match status" value="1"/>
</dbReference>
<protein>
    <recommendedName>
        <fullName evidence="1 7">RNA-directed RNA polymerase</fullName>
        <ecNumber evidence="1 7">2.7.7.48</ecNumber>
    </recommendedName>
</protein>
<proteinExistence type="predicted"/>
<evidence type="ECO:0000256" key="3">
    <source>
        <dbReference type="ARBA" id="ARBA00022679"/>
    </source>
</evidence>
<comment type="catalytic activity">
    <reaction evidence="6 7">
        <text>RNA(n) + a ribonucleoside 5'-triphosphate = RNA(n+1) + diphosphate</text>
        <dbReference type="Rhea" id="RHEA:21248"/>
        <dbReference type="Rhea" id="RHEA-COMP:14527"/>
        <dbReference type="Rhea" id="RHEA-COMP:17342"/>
        <dbReference type="ChEBI" id="CHEBI:33019"/>
        <dbReference type="ChEBI" id="CHEBI:61557"/>
        <dbReference type="ChEBI" id="CHEBI:140395"/>
        <dbReference type="EC" id="2.7.7.48"/>
    </reaction>
</comment>
<reference evidence="8" key="1">
    <citation type="journal article" date="2019" name="Virus Genes">
        <title>Nine new RNA viruses associated with the fire ant Solenopsis invicta from its native range.</title>
        <authorList>
            <person name="Valles S.M."/>
            <person name="Rivers A.R."/>
        </authorList>
    </citation>
    <scope>NUCLEOTIDE SEQUENCE</scope>
    <source>
        <strain evidence="8">Formosa</strain>
    </source>
</reference>
<dbReference type="EMBL" id="MH727531">
    <property type="protein sequence ID" value="QBL75907.1"/>
    <property type="molecule type" value="Genomic_RNA"/>
</dbReference>